<dbReference type="PROSITE" id="PS50075">
    <property type="entry name" value="CARRIER"/>
    <property type="match status" value="3"/>
</dbReference>
<comment type="cofactor">
    <cofactor evidence="1">
        <name>pantetheine 4'-phosphate</name>
        <dbReference type="ChEBI" id="CHEBI:47942"/>
    </cofactor>
</comment>
<dbReference type="SUPFAM" id="SSF56801">
    <property type="entry name" value="Acetyl-CoA synthetase-like"/>
    <property type="match status" value="2"/>
</dbReference>
<dbReference type="NCBIfam" id="TIGR01733">
    <property type="entry name" value="AA-adenyl-dom"/>
    <property type="match status" value="1"/>
</dbReference>
<dbReference type="InterPro" id="IPR029063">
    <property type="entry name" value="SAM-dependent_MTases_sf"/>
</dbReference>
<dbReference type="Pfam" id="PF13193">
    <property type="entry name" value="AMP-binding_C"/>
    <property type="match status" value="1"/>
</dbReference>
<dbReference type="PANTHER" id="PTHR45527:SF1">
    <property type="entry name" value="FATTY ACID SYNTHASE"/>
    <property type="match status" value="1"/>
</dbReference>
<dbReference type="InterPro" id="IPR001031">
    <property type="entry name" value="Thioesterase"/>
</dbReference>
<evidence type="ECO:0000256" key="1">
    <source>
        <dbReference type="ARBA" id="ARBA00001957"/>
    </source>
</evidence>
<dbReference type="SUPFAM" id="SSF53335">
    <property type="entry name" value="S-adenosyl-L-methionine-dependent methyltransferases"/>
    <property type="match status" value="1"/>
</dbReference>
<dbReference type="NCBIfam" id="NF003417">
    <property type="entry name" value="PRK04813.1"/>
    <property type="match status" value="4"/>
</dbReference>
<dbReference type="PROSITE" id="PS00012">
    <property type="entry name" value="PHOSPHOPANTETHEINE"/>
    <property type="match status" value="3"/>
</dbReference>
<feature type="domain" description="Carrier" evidence="4">
    <location>
        <begin position="233"/>
        <end position="308"/>
    </location>
</feature>
<evidence type="ECO:0000256" key="3">
    <source>
        <dbReference type="ARBA" id="ARBA00022553"/>
    </source>
</evidence>
<dbReference type="InterPro" id="IPR009081">
    <property type="entry name" value="PP-bd_ACP"/>
</dbReference>
<dbReference type="InterPro" id="IPR036736">
    <property type="entry name" value="ACP-like_sf"/>
</dbReference>
<dbReference type="InterPro" id="IPR006162">
    <property type="entry name" value="Ppantetheine_attach_site"/>
</dbReference>
<dbReference type="InterPro" id="IPR042099">
    <property type="entry name" value="ANL_N_sf"/>
</dbReference>
<dbReference type="SUPFAM" id="SSF47336">
    <property type="entry name" value="ACP-like"/>
    <property type="match status" value="3"/>
</dbReference>
<name>A0ABP1FHG1_9FLAO</name>
<dbReference type="InterPro" id="IPR025110">
    <property type="entry name" value="AMP-bd_C"/>
</dbReference>
<dbReference type="Gene3D" id="3.40.50.12780">
    <property type="entry name" value="N-terminal domain of ligase-like"/>
    <property type="match status" value="3"/>
</dbReference>
<evidence type="ECO:0000313" key="5">
    <source>
        <dbReference type="EMBL" id="CAL2108048.1"/>
    </source>
</evidence>
<dbReference type="InterPro" id="IPR045851">
    <property type="entry name" value="AMP-bd_C_sf"/>
</dbReference>
<dbReference type="PROSITE" id="PS00455">
    <property type="entry name" value="AMP_BINDING"/>
    <property type="match status" value="1"/>
</dbReference>
<dbReference type="Proteomes" id="UP001497602">
    <property type="component" value="Unassembled WGS sequence"/>
</dbReference>
<dbReference type="InterPro" id="IPR001242">
    <property type="entry name" value="Condensation_dom"/>
</dbReference>
<dbReference type="CDD" id="cd05930">
    <property type="entry name" value="A_NRPS"/>
    <property type="match status" value="2"/>
</dbReference>
<keyword evidence="2" id="KW-0596">Phosphopantetheine</keyword>
<dbReference type="Gene3D" id="3.40.50.1820">
    <property type="entry name" value="alpha/beta hydrolase"/>
    <property type="match status" value="1"/>
</dbReference>
<dbReference type="Gene3D" id="3.30.300.30">
    <property type="match status" value="3"/>
</dbReference>
<proteinExistence type="predicted"/>
<dbReference type="SMART" id="SM00823">
    <property type="entry name" value="PKS_PP"/>
    <property type="match status" value="3"/>
</dbReference>
<dbReference type="Gene3D" id="3.30.559.30">
    <property type="entry name" value="Nonribosomal peptide synthetase, condensation domain"/>
    <property type="match status" value="2"/>
</dbReference>
<dbReference type="Pfam" id="PF00501">
    <property type="entry name" value="AMP-binding"/>
    <property type="match status" value="3"/>
</dbReference>
<dbReference type="Gene3D" id="3.40.50.150">
    <property type="entry name" value="Vaccinia Virus protein VP39"/>
    <property type="match status" value="1"/>
</dbReference>
<dbReference type="SUPFAM" id="SSF52777">
    <property type="entry name" value="CoA-dependent acyltransferases"/>
    <property type="match status" value="4"/>
</dbReference>
<evidence type="ECO:0000256" key="2">
    <source>
        <dbReference type="ARBA" id="ARBA00022450"/>
    </source>
</evidence>
<keyword evidence="6" id="KW-1185">Reference proteome</keyword>
<dbReference type="Gene3D" id="1.10.1200.10">
    <property type="entry name" value="ACP-like"/>
    <property type="match status" value="3"/>
</dbReference>
<dbReference type="InterPro" id="IPR020806">
    <property type="entry name" value="PKS_PP-bd"/>
</dbReference>
<dbReference type="InterPro" id="IPR000873">
    <property type="entry name" value="AMP-dep_synth/lig_dom"/>
</dbReference>
<dbReference type="InterPro" id="IPR020845">
    <property type="entry name" value="AMP-binding_CS"/>
</dbReference>
<comment type="caution">
    <text evidence="5">The sequence shown here is derived from an EMBL/GenBank/DDBJ whole genome shotgun (WGS) entry which is preliminary data.</text>
</comment>
<dbReference type="CDD" id="cd19531">
    <property type="entry name" value="LCL_NRPS-like"/>
    <property type="match status" value="2"/>
</dbReference>
<feature type="domain" description="Carrier" evidence="4">
    <location>
        <begin position="2802"/>
        <end position="2877"/>
    </location>
</feature>
<dbReference type="Pfam" id="PF00975">
    <property type="entry name" value="Thioesterase"/>
    <property type="match status" value="1"/>
</dbReference>
<accession>A0ABP1FHG1</accession>
<dbReference type="Pfam" id="PF00550">
    <property type="entry name" value="PP-binding"/>
    <property type="match status" value="3"/>
</dbReference>
<dbReference type="InterPro" id="IPR029058">
    <property type="entry name" value="AB_hydrolase_fold"/>
</dbReference>
<dbReference type="Pfam" id="PF13847">
    <property type="entry name" value="Methyltransf_31"/>
    <property type="match status" value="1"/>
</dbReference>
<reference evidence="5 6" key="1">
    <citation type="submission" date="2024-05" db="EMBL/GenBank/DDBJ databases">
        <authorList>
            <person name="Duchaud E."/>
        </authorList>
    </citation>
    <scope>NUCLEOTIDE SEQUENCE [LARGE SCALE GENOMIC DNA]</scope>
    <source>
        <strain evidence="5">Ena-SAMPLE-TAB-13-05-2024-13:56:06:370-140305</strain>
    </source>
</reference>
<dbReference type="InterPro" id="IPR023213">
    <property type="entry name" value="CAT-like_dom_sf"/>
</dbReference>
<sequence>MIEKMNFSNVKEEKHILSLNTFREFLKSEELPSIIHIHDSKILSNVDVNSWQIKAKPTDLLYFTLTTNNNEVIGITRFIASEKYADDWRSNLSEVSSDVSIRTKLGLKAPKGVLGKIFIGKQATGLPYLGTIIEKTLVLQLEEDELENYEIALLYLFSKNQFKITQKENITTIYVQEGTNQWDEKTLRNAINNLIGREDENIRYIIGNKKLSELEKESLLVHQNNNFNAPVSTEMTQVEKQLLNVFKELLDDDAINILDNFFEIGGNSLLAVQLTSRIHKEFGVKLTLKELFKNSVIKELAKLISLKERVDYLSIDTLQEEEYYELSSAQLRLWILSQNEETSVAYNEFNAMKITGEIDVELLNKAVKRLTNRHEILRTSFITVKGDPKQLIHPINKVQVQVKLDDFSQKEAIEIEKTLLKESKYRFNLAEDVLIRVNLLKTDNNEYIIMINMHHIISDGWSQVVLFNELIMTYYELANDLDIAFQELPIQYKDYAHWHNDILLTDKVNQFKDYWNTKFAERSPKVDLTAFQKRRPQQSFHGKVNRYELDSKYYYIFKEISQRTQTTMFSVVLTYFKTLLYKYSGQKDITVGTSVAGRNHPDLEGQIGFYVNTIPIKNTINPEYNFVQQLQELSNNLLNDFDHDIYPFELLVADLGLMNEEVGMNPLFDVFVEYFNYNDRFISEEKIIGEKKLKIAPLTQDNETTIFGINVMFIESNEKISIEVRYDTEQFEDKKINSLIEHFTLLIDKITATPDEKIKTFEILSSAEIEKLEEFAKTEKPLPVDGTVLELIEKHVQQTPNDIAITYENVKMTYKELWTFSNKIANFLTQHHQGEKQYRVGVFMDRSCYTLAALLGAWKAGAVYIPLDPDFPTERLKYILDNSEASLLFTDKQNIKVANKLQWSCNSLQTIAVMDSYNIHELAETENKTMDVELWEYIGSKAHDDITGGGWFNSYDGEAFTRQEMNEYRDNTIHKLLPYVDKDKKVLEIGCASGLTMFSLVNKVESYVGIDLSQVILDKNQAVCEKEGITNLKMYKLFAHEIDQLKEKDFDIIIINSVIQNFNGHNYLREVLDKSIAKLNTEGILFLGDLINQDKKQDLIEDLKEFKKANPKANTKLEWDEELFVSKSFIDNYIESKDIKTKVTYSDKLGRIQNELKKFRFDAVLEIDKEKPKTKKIKGTIKYQFDLSHIESQQGNNYPNLALPQDVSYIIYTSGSTGKPKGAIVQHIGMLNHLEAKKNDLELNKQSKIVQNASQCFDISIWQYVNALMVGGQTYVYSNEVVLNPDLLLTKLKEDQITIFEVVPSYMQVLLDCEERRTDSPMSSLTYYLVNGETLKPRLARKWFDHYTQIPLINCYGPTEASDDVTHYFLYEKPSPDLRIPIGNKPIQNFRFHFLDNDYNRVPIGAKGEICLSGIGVGLGYVNDEEKTKKAFMQDPFFPNRRMYKTGDIGRVLEDGTIDFFGRKDTQVKIRGYRIELEEIEIAITKSKGVVNAVVLVGKDSNELSYLCAFVMTSDDNLNGDYIKEQIQLELPEYMVPGVIKFLKEFPLNHNGKTDKNVLKQMMNNQESQSVENFVAPIGELEKAISEVWEKVIGVKPIGRNDNFFTLGGHSVSAIQAISKIKNEYDINLPLKELFEHPTVEKLAEAIEKYKKEDNNSLITSIVKKTNKAKYKISPVQYAEWYLQKLNANSTFYNIGFILELTGNLNQEAFLETISHLSDRHDIFKFTIIEEDGVPYQVLKEKSFVDINDIIVDYSHLGKDEINLQEIVLPYFNTIFDFTQGMVNVKLIKINEKRHVFVFETHHIVWDQISTFNFYREFIQTYNTLNKREEIFLPELKVNYSDYTEWINELIDSGKLEKQRKYWLNKYQKLPETLELPTDYPRPLIHSFNGKFIFETLGLEFKNEISEFCHENGVTYQIFLISVLNLLLYRLTNQEDFVVGTPIWNRDQEHLDKVLGLFASGIPIRCTLGKDWTFNDLLSHTKTNSLEAYENHLYPFNKIIEELNPITDFSRQKVISVFFGVQNDETELKDVNLNGLDVKDVSNELDTAVKNTSVFDFTLQVDHNKDNMWFTLRYNTDLFKEETANNFLTRYKELVKQIIENSSKNLLDYNFLIKKEKSLIEEVSVSPTKFTIPDVGLHTIINETATKYSNKVAVKEEDKEITYGELKEYSYQIANFLLKNKVQKQDRVGVLLPRSIDFIASVLGILNSGAIFVPLSKDYPEQRVQEIINQAEIQKIITVSGFFNQEFLKAPFADSLVLLDEIDFSTISKEETSISVSNEDLIYTIFTSGSTGKPKGIDIKHVGAINIIQSTINDFNFTPDEKVLFHTATVFDASIMDYLWPLVAGAGIVVMPNTMEKSILNYEELINKNKITHIQSVPLLLESFVNAIERKEINQLQSLKRVVVGGAILNTKLSNRFLNEFKIDLYNCYGPTETTVDSTRYKCEISNLESQIFAPIGIPVANTKLYVLDKNLQQVPVGVPGELYIASIGSAKGYLNDVEKTNKTFIKNPFNDGISQVLYKTGDKVALLHKGNYVVYGRLDNQIKLNGNRIEIEEIESLLLNCDGLYNGAVILDKKGSYEQLIAFVEPEKQVNQFITENSEKVRVLSLNDDITIKGEFEQFVERYAKANPVVKKLYQDLIYQFPEYQLCLFVNGELVAVTLACPISFLKKLEENQQVIFKEILNSEQDLNATLIVECVKKDTMLLELCKDEIGSLYKQLVTTENKKLFLESNTKISEITAGNTNFKKTISKEEIKQYLSEYLPQYMIPNNIVIKDRIALNNSGKVDKNILKKLNVSKQFKKELELTETQEKVNVIFQEILKKDTISAHDSFFELGGHSINMIQLIARVEKEFSIKMPIPEVFNNQTPYHIGNYVDAHENRIVNTSAYLQQLSSGGEKNIFCFPSISATVADFIELAKELKGYNLYAFDFSLLDAYSDVYQDKKEIIQKCKDMIFDVNANQTFDVLGYSAGSHIAYELLSEFKEELQVDKFIILDMEAPRKDEVTSKLVNYKDAEVDEFMSLNILEDFSNQEKEQISNRVWKYAELASYVAGREKINVPFYVFASEEADKSKQQGWEKLTQKSISFSEFKGNHYEILKNKFVKKNSQILKLKINNK</sequence>
<gene>
    <name evidence="5" type="ORF">T190115A13A_60043</name>
</gene>
<evidence type="ECO:0000259" key="4">
    <source>
        <dbReference type="PROSITE" id="PS50075"/>
    </source>
</evidence>
<dbReference type="SUPFAM" id="SSF53474">
    <property type="entry name" value="alpha/beta-Hydrolases"/>
    <property type="match status" value="1"/>
</dbReference>
<evidence type="ECO:0000313" key="6">
    <source>
        <dbReference type="Proteomes" id="UP001497602"/>
    </source>
</evidence>
<dbReference type="Pfam" id="PF00668">
    <property type="entry name" value="Condensation"/>
    <property type="match status" value="2"/>
</dbReference>
<dbReference type="PANTHER" id="PTHR45527">
    <property type="entry name" value="NONRIBOSOMAL PEPTIDE SYNTHETASE"/>
    <property type="match status" value="1"/>
</dbReference>
<dbReference type="CDD" id="cd02440">
    <property type="entry name" value="AdoMet_MTases"/>
    <property type="match status" value="1"/>
</dbReference>
<protein>
    <recommendedName>
        <fullName evidence="4">Carrier domain-containing protein</fullName>
    </recommendedName>
</protein>
<feature type="domain" description="Carrier" evidence="4">
    <location>
        <begin position="1576"/>
        <end position="1651"/>
    </location>
</feature>
<dbReference type="Gene3D" id="3.30.559.10">
    <property type="entry name" value="Chloramphenicol acetyltransferase-like domain"/>
    <property type="match status" value="2"/>
</dbReference>
<dbReference type="EMBL" id="CAXJRC010000043">
    <property type="protein sequence ID" value="CAL2108048.1"/>
    <property type="molecule type" value="Genomic_DNA"/>
</dbReference>
<dbReference type="InterPro" id="IPR025714">
    <property type="entry name" value="Methyltranfer_dom"/>
</dbReference>
<keyword evidence="3" id="KW-0597">Phosphoprotein</keyword>
<organism evidence="5 6">
    <name type="scientific">Tenacibaculum vairaonense</name>
    <dbReference type="NCBI Taxonomy" id="3137860"/>
    <lineage>
        <taxon>Bacteria</taxon>
        <taxon>Pseudomonadati</taxon>
        <taxon>Bacteroidota</taxon>
        <taxon>Flavobacteriia</taxon>
        <taxon>Flavobacteriales</taxon>
        <taxon>Flavobacteriaceae</taxon>
        <taxon>Tenacibaculum</taxon>
    </lineage>
</organism>
<dbReference type="InterPro" id="IPR010071">
    <property type="entry name" value="AA_adenyl_dom"/>
</dbReference>